<organism evidence="3 4">
    <name type="scientific">Nocardioides humi</name>
    <dbReference type="NCBI Taxonomy" id="449461"/>
    <lineage>
        <taxon>Bacteria</taxon>
        <taxon>Bacillati</taxon>
        <taxon>Actinomycetota</taxon>
        <taxon>Actinomycetes</taxon>
        <taxon>Propionibacteriales</taxon>
        <taxon>Nocardioidaceae</taxon>
        <taxon>Nocardioides</taxon>
    </lineage>
</organism>
<evidence type="ECO:0000313" key="4">
    <source>
        <dbReference type="Proteomes" id="UP001500842"/>
    </source>
</evidence>
<feature type="compositionally biased region" description="Basic and acidic residues" evidence="1">
    <location>
        <begin position="101"/>
        <end position="121"/>
    </location>
</feature>
<feature type="region of interest" description="Disordered" evidence="1">
    <location>
        <begin position="134"/>
        <end position="153"/>
    </location>
</feature>
<feature type="compositionally biased region" description="Low complexity" evidence="1">
    <location>
        <begin position="174"/>
        <end position="184"/>
    </location>
</feature>
<evidence type="ECO:0000313" key="3">
    <source>
        <dbReference type="EMBL" id="GAA1503692.1"/>
    </source>
</evidence>
<protein>
    <recommendedName>
        <fullName evidence="5">PH domain-containing protein</fullName>
    </recommendedName>
</protein>
<feature type="region of interest" description="Disordered" evidence="1">
    <location>
        <begin position="92"/>
        <end position="125"/>
    </location>
</feature>
<keyword evidence="2" id="KW-0472">Membrane</keyword>
<gene>
    <name evidence="3" type="ORF">GCM10009788_03610</name>
</gene>
<feature type="transmembrane region" description="Helical" evidence="2">
    <location>
        <begin position="246"/>
        <end position="266"/>
    </location>
</feature>
<name>A0ABN1ZSY3_9ACTN</name>
<feature type="compositionally biased region" description="Basic and acidic residues" evidence="1">
    <location>
        <begin position="44"/>
        <end position="59"/>
    </location>
</feature>
<feature type="compositionally biased region" description="Pro residues" evidence="1">
    <location>
        <begin position="185"/>
        <end position="207"/>
    </location>
</feature>
<keyword evidence="2" id="KW-0812">Transmembrane</keyword>
<reference evidence="3 4" key="1">
    <citation type="journal article" date="2019" name="Int. J. Syst. Evol. Microbiol.">
        <title>The Global Catalogue of Microorganisms (GCM) 10K type strain sequencing project: providing services to taxonomists for standard genome sequencing and annotation.</title>
        <authorList>
            <consortium name="The Broad Institute Genomics Platform"/>
            <consortium name="The Broad Institute Genome Sequencing Center for Infectious Disease"/>
            <person name="Wu L."/>
            <person name="Ma J."/>
        </authorList>
    </citation>
    <scope>NUCLEOTIDE SEQUENCE [LARGE SCALE GENOMIC DNA]</scope>
    <source>
        <strain evidence="3 4">JCM 14942</strain>
    </source>
</reference>
<evidence type="ECO:0008006" key="5">
    <source>
        <dbReference type="Google" id="ProtNLM"/>
    </source>
</evidence>
<dbReference type="Proteomes" id="UP001500842">
    <property type="component" value="Unassembled WGS sequence"/>
</dbReference>
<sequence length="386" mass="40535">MSGTGPPGTQWESLSIYRVRHEDHADLARSDHRPGTGGPATPRTAREYPERRERKREDSLVGSSDEFGPDTESIRAWLGKRATYARDARVVGGRTSGARAAGERAAGERAAGERAAGERADSTSAGRSVLEALGVDAPPEPPSRIAQAGGLDSTDLGRSVVEALRADLPQKTGPAAPAPTAAAPPAAPAPVAPAPPPDPVRPAPPPRVRAAPEVRHGRWTEPEDNLTALNASTDAQFPVRGGLRRTLSVVLLAVLAGTGLASYVAAKEPTTATVGVAATLGLLLLVVWAVRAGCTTTELAVRRGQLTIKRHGTTEVVDVASPYTPIAIVGEPGDRRWTVLIERDGLPLVVITRSMVDPHWFTTVLYRLRPGLRPDPADDAVAGPVS</sequence>
<proteinExistence type="predicted"/>
<feature type="compositionally biased region" description="Basic and acidic residues" evidence="1">
    <location>
        <begin position="22"/>
        <end position="34"/>
    </location>
</feature>
<evidence type="ECO:0000256" key="1">
    <source>
        <dbReference type="SAM" id="MobiDB-lite"/>
    </source>
</evidence>
<feature type="transmembrane region" description="Helical" evidence="2">
    <location>
        <begin position="272"/>
        <end position="294"/>
    </location>
</feature>
<evidence type="ECO:0000256" key="2">
    <source>
        <dbReference type="SAM" id="Phobius"/>
    </source>
</evidence>
<keyword evidence="2" id="KW-1133">Transmembrane helix</keyword>
<keyword evidence="4" id="KW-1185">Reference proteome</keyword>
<feature type="region of interest" description="Disordered" evidence="1">
    <location>
        <begin position="22"/>
        <end position="75"/>
    </location>
</feature>
<accession>A0ABN1ZSY3</accession>
<feature type="region of interest" description="Disordered" evidence="1">
    <location>
        <begin position="170"/>
        <end position="209"/>
    </location>
</feature>
<dbReference type="EMBL" id="BAAAOR010000003">
    <property type="protein sequence ID" value="GAA1503692.1"/>
    <property type="molecule type" value="Genomic_DNA"/>
</dbReference>
<comment type="caution">
    <text evidence="3">The sequence shown here is derived from an EMBL/GenBank/DDBJ whole genome shotgun (WGS) entry which is preliminary data.</text>
</comment>